<feature type="transmembrane region" description="Helical" evidence="7">
    <location>
        <begin position="78"/>
        <end position="97"/>
    </location>
</feature>
<evidence type="ECO:0000313" key="10">
    <source>
        <dbReference type="Proteomes" id="UP000192582"/>
    </source>
</evidence>
<organism evidence="9 10">
    <name type="scientific">Deinococcus hopiensis KR-140</name>
    <dbReference type="NCBI Taxonomy" id="695939"/>
    <lineage>
        <taxon>Bacteria</taxon>
        <taxon>Thermotogati</taxon>
        <taxon>Deinococcota</taxon>
        <taxon>Deinococci</taxon>
        <taxon>Deinococcales</taxon>
        <taxon>Deinococcaceae</taxon>
        <taxon>Deinococcus</taxon>
    </lineage>
</organism>
<dbReference type="InterPro" id="IPR005829">
    <property type="entry name" value="Sugar_transporter_CS"/>
</dbReference>
<feature type="domain" description="Major facilitator superfamily (MFS) profile" evidence="8">
    <location>
        <begin position="8"/>
        <end position="397"/>
    </location>
</feature>
<dbReference type="AlphaFoldDB" id="A0A1W1VD91"/>
<feature type="transmembrane region" description="Helical" evidence="7">
    <location>
        <begin position="9"/>
        <end position="34"/>
    </location>
</feature>
<feature type="transmembrane region" description="Helical" evidence="7">
    <location>
        <begin position="310"/>
        <end position="337"/>
    </location>
</feature>
<dbReference type="SUPFAM" id="SSF103473">
    <property type="entry name" value="MFS general substrate transporter"/>
    <property type="match status" value="1"/>
</dbReference>
<feature type="transmembrane region" description="Helical" evidence="7">
    <location>
        <begin position="135"/>
        <end position="156"/>
    </location>
</feature>
<evidence type="ECO:0000256" key="1">
    <source>
        <dbReference type="ARBA" id="ARBA00004141"/>
    </source>
</evidence>
<dbReference type="InterPro" id="IPR020846">
    <property type="entry name" value="MFS_dom"/>
</dbReference>
<dbReference type="GO" id="GO:0022857">
    <property type="term" value="F:transmembrane transporter activity"/>
    <property type="evidence" value="ECO:0007669"/>
    <property type="project" value="InterPro"/>
</dbReference>
<reference evidence="9 10" key="1">
    <citation type="submission" date="2017-04" db="EMBL/GenBank/DDBJ databases">
        <authorList>
            <person name="Afonso C.L."/>
            <person name="Miller P.J."/>
            <person name="Scott M.A."/>
            <person name="Spackman E."/>
            <person name="Goraichik I."/>
            <person name="Dimitrov K.M."/>
            <person name="Suarez D.L."/>
            <person name="Swayne D.E."/>
        </authorList>
    </citation>
    <scope>NUCLEOTIDE SEQUENCE [LARGE SCALE GENOMIC DNA]</scope>
    <source>
        <strain evidence="9 10">KR-140</strain>
    </source>
</reference>
<dbReference type="PROSITE" id="PS50850">
    <property type="entry name" value="MFS"/>
    <property type="match status" value="1"/>
</dbReference>
<evidence type="ECO:0000256" key="3">
    <source>
        <dbReference type="ARBA" id="ARBA00022448"/>
    </source>
</evidence>
<name>A0A1W1VD91_9DEIO</name>
<dbReference type="PANTHER" id="PTHR23504">
    <property type="entry name" value="MAJOR FACILITATOR SUPERFAMILY DOMAIN-CONTAINING PROTEIN 10"/>
    <property type="match status" value="1"/>
</dbReference>
<sequence>MKAPQTPPIYFLLVTTFLFGIGMSLVFPVLPFLVARYVPDATQQGAVIGGLAAVFALVSFFSAPVLGAVSDAFGRRPVIMLSLLGSALGFLLFGIGGSLTVLFLGRVIEGLTSGAMGALMAYIADSTDEEDRGKVFGMIGATVGAAMIVGPALGGFLSRFGLSAPVFVAAGVTLVNLLWGHFVLPESLPRDQRNRHFDATHLNPFLQLGHALQRPVVRRLVGVSVLFTLPLSLMQIVLPLTVRDTLGWGPAQIGTVFMVSGVVDIVMQGVLLPHLIRLLGERRLGQLGLGVGLIGMVGLSLVPLKPVAALVYLSVLVFSLGEGVFSACLSTLLSLAIPAGEQGRVQGGAQAMGELAQAVGPLATGQLYSRMGPSATLGAGAGSVLLALALLLTAKIGGGEEAPGGSPDVTPPAAGV</sequence>
<evidence type="ECO:0000256" key="2">
    <source>
        <dbReference type="ARBA" id="ARBA00007520"/>
    </source>
</evidence>
<feature type="transmembrane region" description="Helical" evidence="7">
    <location>
        <begin position="103"/>
        <end position="123"/>
    </location>
</feature>
<keyword evidence="4 7" id="KW-0812">Transmembrane</keyword>
<evidence type="ECO:0000313" key="9">
    <source>
        <dbReference type="EMBL" id="SMB91369.1"/>
    </source>
</evidence>
<comment type="subcellular location">
    <subcellularLocation>
        <location evidence="1">Membrane</location>
        <topology evidence="1">Multi-pass membrane protein</topology>
    </subcellularLocation>
</comment>
<evidence type="ECO:0000256" key="5">
    <source>
        <dbReference type="ARBA" id="ARBA00022989"/>
    </source>
</evidence>
<keyword evidence="6 7" id="KW-0472">Membrane</keyword>
<dbReference type="InterPro" id="IPR011701">
    <property type="entry name" value="MFS"/>
</dbReference>
<evidence type="ECO:0000256" key="7">
    <source>
        <dbReference type="SAM" id="Phobius"/>
    </source>
</evidence>
<dbReference type="EMBL" id="FWWU01000009">
    <property type="protein sequence ID" value="SMB91369.1"/>
    <property type="molecule type" value="Genomic_DNA"/>
</dbReference>
<dbReference type="Proteomes" id="UP000192582">
    <property type="component" value="Unassembled WGS sequence"/>
</dbReference>
<dbReference type="GO" id="GO:0016020">
    <property type="term" value="C:membrane"/>
    <property type="evidence" value="ECO:0007669"/>
    <property type="project" value="UniProtKB-SubCell"/>
</dbReference>
<feature type="transmembrane region" description="Helical" evidence="7">
    <location>
        <begin position="284"/>
        <end position="304"/>
    </location>
</feature>
<dbReference type="RefSeq" id="WP_084048653.1">
    <property type="nucleotide sequence ID" value="NZ_FWWU01000009.1"/>
</dbReference>
<keyword evidence="5 7" id="KW-1133">Transmembrane helix</keyword>
<dbReference type="PANTHER" id="PTHR23504:SF15">
    <property type="entry name" value="MAJOR FACILITATOR SUPERFAMILY (MFS) PROFILE DOMAIN-CONTAINING PROTEIN"/>
    <property type="match status" value="1"/>
</dbReference>
<dbReference type="Pfam" id="PF07690">
    <property type="entry name" value="MFS_1"/>
    <property type="match status" value="1"/>
</dbReference>
<dbReference type="InterPro" id="IPR001958">
    <property type="entry name" value="Tet-R_TetA/multi-R_MdtG-like"/>
</dbReference>
<comment type="similarity">
    <text evidence="2">Belongs to the major facilitator superfamily. TCR/Tet family.</text>
</comment>
<keyword evidence="10" id="KW-1185">Reference proteome</keyword>
<dbReference type="PRINTS" id="PR01035">
    <property type="entry name" value="TCRTETA"/>
</dbReference>
<evidence type="ECO:0000259" key="8">
    <source>
        <dbReference type="PROSITE" id="PS50850"/>
    </source>
</evidence>
<accession>A0A1W1VD91</accession>
<proteinExistence type="inferred from homology"/>
<feature type="transmembrane region" description="Helical" evidence="7">
    <location>
        <begin position="220"/>
        <end position="241"/>
    </location>
</feature>
<feature type="transmembrane region" description="Helical" evidence="7">
    <location>
        <begin position="46"/>
        <end position="66"/>
    </location>
</feature>
<dbReference type="PROSITE" id="PS00216">
    <property type="entry name" value="SUGAR_TRANSPORT_1"/>
    <property type="match status" value="1"/>
</dbReference>
<feature type="transmembrane region" description="Helical" evidence="7">
    <location>
        <begin position="162"/>
        <end position="184"/>
    </location>
</feature>
<gene>
    <name evidence="9" type="ORF">SAMN00790413_01109</name>
</gene>
<feature type="transmembrane region" description="Helical" evidence="7">
    <location>
        <begin position="253"/>
        <end position="272"/>
    </location>
</feature>
<evidence type="ECO:0000256" key="4">
    <source>
        <dbReference type="ARBA" id="ARBA00022692"/>
    </source>
</evidence>
<dbReference type="Gene3D" id="1.20.1250.20">
    <property type="entry name" value="MFS general substrate transporter like domains"/>
    <property type="match status" value="1"/>
</dbReference>
<dbReference type="STRING" id="695939.SAMN00790413_01109"/>
<dbReference type="OrthoDB" id="9793283at2"/>
<evidence type="ECO:0000256" key="6">
    <source>
        <dbReference type="ARBA" id="ARBA00023136"/>
    </source>
</evidence>
<keyword evidence="3" id="KW-0813">Transport</keyword>
<dbReference type="InterPro" id="IPR036259">
    <property type="entry name" value="MFS_trans_sf"/>
</dbReference>
<protein>
    <submittedName>
        <fullName evidence="9">MFS transporter, DHA1 family, tetracycline resistance protein</fullName>
    </submittedName>
</protein>